<dbReference type="AlphaFoldDB" id="A0A8T0I409"/>
<dbReference type="EMBL" id="CM026425">
    <property type="protein sequence ID" value="KAG0577767.1"/>
    <property type="molecule type" value="Genomic_DNA"/>
</dbReference>
<keyword evidence="3" id="KW-1185">Reference proteome</keyword>
<dbReference type="GO" id="GO:0016020">
    <property type="term" value="C:membrane"/>
    <property type="evidence" value="ECO:0007669"/>
    <property type="project" value="GOC"/>
</dbReference>
<evidence type="ECO:0000256" key="1">
    <source>
        <dbReference type="SAM" id="Phobius"/>
    </source>
</evidence>
<keyword evidence="1" id="KW-0472">Membrane</keyword>
<feature type="transmembrane region" description="Helical" evidence="1">
    <location>
        <begin position="67"/>
        <end position="85"/>
    </location>
</feature>
<dbReference type="InterPro" id="IPR009305">
    <property type="entry name" value="Mpo1-like"/>
</dbReference>
<evidence type="ECO:0000313" key="3">
    <source>
        <dbReference type="Proteomes" id="UP000822688"/>
    </source>
</evidence>
<dbReference type="PANTHER" id="PTHR28026:SF9">
    <property type="entry name" value="2-HYDROXY-PALMITIC ACID DIOXYGENASE MPO1"/>
    <property type="match status" value="1"/>
</dbReference>
<reference evidence="2" key="1">
    <citation type="submission" date="2020-06" db="EMBL/GenBank/DDBJ databases">
        <title>WGS assembly of Ceratodon purpureus strain R40.</title>
        <authorList>
            <person name="Carey S.B."/>
            <person name="Jenkins J."/>
            <person name="Shu S."/>
            <person name="Lovell J.T."/>
            <person name="Sreedasyam A."/>
            <person name="Maumus F."/>
            <person name="Tiley G.P."/>
            <person name="Fernandez-Pozo N."/>
            <person name="Barry K."/>
            <person name="Chen C."/>
            <person name="Wang M."/>
            <person name="Lipzen A."/>
            <person name="Daum C."/>
            <person name="Saski C.A."/>
            <person name="Payton A.C."/>
            <person name="Mcbreen J.C."/>
            <person name="Conrad R.E."/>
            <person name="Kollar L.M."/>
            <person name="Olsson S."/>
            <person name="Huttunen S."/>
            <person name="Landis J.B."/>
            <person name="Wickett N.J."/>
            <person name="Johnson M.G."/>
            <person name="Rensing S.A."/>
            <person name="Grimwood J."/>
            <person name="Schmutz J."/>
            <person name="Mcdaniel S.F."/>
        </authorList>
    </citation>
    <scope>NUCLEOTIDE SEQUENCE</scope>
    <source>
        <strain evidence="2">R40</strain>
    </source>
</reference>
<dbReference type="GO" id="GO:0005783">
    <property type="term" value="C:endoplasmic reticulum"/>
    <property type="evidence" value="ECO:0007669"/>
    <property type="project" value="TreeGrafter"/>
</dbReference>
<evidence type="ECO:0000313" key="2">
    <source>
        <dbReference type="EMBL" id="KAG0577767.1"/>
    </source>
</evidence>
<feature type="transmembrane region" description="Helical" evidence="1">
    <location>
        <begin position="117"/>
        <end position="137"/>
    </location>
</feature>
<protein>
    <submittedName>
        <fullName evidence="2">Uncharacterized protein</fullName>
    </submittedName>
</protein>
<feature type="transmembrane region" description="Helical" evidence="1">
    <location>
        <begin position="92"/>
        <end position="111"/>
    </location>
</feature>
<comment type="caution">
    <text evidence="2">The sequence shown here is derived from an EMBL/GenBank/DDBJ whole genome shotgun (WGS) entry which is preliminary data.</text>
</comment>
<dbReference type="Pfam" id="PF06127">
    <property type="entry name" value="Mpo1-like"/>
    <property type="match status" value="1"/>
</dbReference>
<feature type="transmembrane region" description="Helical" evidence="1">
    <location>
        <begin position="26"/>
        <end position="47"/>
    </location>
</feature>
<dbReference type="Proteomes" id="UP000822688">
    <property type="component" value="Chromosome 5"/>
</dbReference>
<keyword evidence="1" id="KW-0812">Transmembrane</keyword>
<organism evidence="2 3">
    <name type="scientific">Ceratodon purpureus</name>
    <name type="common">Fire moss</name>
    <name type="synonym">Dicranum purpureum</name>
    <dbReference type="NCBI Taxonomy" id="3225"/>
    <lineage>
        <taxon>Eukaryota</taxon>
        <taxon>Viridiplantae</taxon>
        <taxon>Streptophyta</taxon>
        <taxon>Embryophyta</taxon>
        <taxon>Bryophyta</taxon>
        <taxon>Bryophytina</taxon>
        <taxon>Bryopsida</taxon>
        <taxon>Dicranidae</taxon>
        <taxon>Pseudoditrichales</taxon>
        <taxon>Ditrichaceae</taxon>
        <taxon>Ceratodon</taxon>
    </lineage>
</organism>
<proteinExistence type="predicted"/>
<gene>
    <name evidence="2" type="ORF">KC19_5G180100</name>
</gene>
<accession>A0A8T0I409</accession>
<sequence>MVGVGLFDLEDQFAFYGAYHNNKVNVMTHVICVWPLLFGGLIMLAYTQPLAMQFPFMVSLPFHEYMSLNYCFVACVIYALFYVSLEYKSGSLAALLVLFCWIAANALAYHYPFTVGWKIAAIIEIVGWTAQFITHGFFEKRSPALVDNLVQACLLAPYFVMLEALHSVFRYEPYTGFHKNVQYLVNQKKAEFKAKKTKETKKSA</sequence>
<dbReference type="PANTHER" id="PTHR28026">
    <property type="entry name" value="DUF962 DOMAIN PROTEIN (AFU_ORTHOLOGUE AFUA_8G05310)"/>
    <property type="match status" value="1"/>
</dbReference>
<keyword evidence="1" id="KW-1133">Transmembrane helix</keyword>
<name>A0A8T0I409_CERPU</name>
<dbReference type="GO" id="GO:0046521">
    <property type="term" value="P:sphingoid catabolic process"/>
    <property type="evidence" value="ECO:0007669"/>
    <property type="project" value="TreeGrafter"/>
</dbReference>